<dbReference type="SUPFAM" id="SSF51735">
    <property type="entry name" value="NAD(P)-binding Rossmann-fold domains"/>
    <property type="match status" value="1"/>
</dbReference>
<proteinExistence type="predicted"/>
<protein>
    <submittedName>
        <fullName evidence="3">Gfo/Idh/MocA family oxidoreductase</fullName>
    </submittedName>
</protein>
<dbReference type="InterPro" id="IPR051450">
    <property type="entry name" value="Gfo/Idh/MocA_Oxidoreductases"/>
</dbReference>
<dbReference type="Proteomes" id="UP000295217">
    <property type="component" value="Unassembled WGS sequence"/>
</dbReference>
<dbReference type="Pfam" id="PF01408">
    <property type="entry name" value="GFO_IDH_MocA"/>
    <property type="match status" value="1"/>
</dbReference>
<dbReference type="Gene3D" id="3.40.50.720">
    <property type="entry name" value="NAD(P)-binding Rossmann-like Domain"/>
    <property type="match status" value="1"/>
</dbReference>
<dbReference type="OrthoDB" id="9815825at2"/>
<keyword evidence="4" id="KW-1185">Reference proteome</keyword>
<evidence type="ECO:0000259" key="2">
    <source>
        <dbReference type="Pfam" id="PF22725"/>
    </source>
</evidence>
<dbReference type="PANTHER" id="PTHR43377">
    <property type="entry name" value="BILIVERDIN REDUCTASE A"/>
    <property type="match status" value="1"/>
</dbReference>
<sequence length="331" mass="34943">MRVGFLSTAHVHVDAYVDNVRAAGAEVAGVTDDDAERGTRWAAAHAVPWFSSPEQLLDAGVDAVVVGSETVHHRRLVEQAAAAGVAVLCEKPLATNDDDARAIVEVCARAGVPLMTAFPMRFSPPLRESAALLSGGALGKVYACTGTNQSVLPTRHGAWFADPVLAGGGAIMDHTVHLADILRWYLGQDPVEVYAVTNRVLHRDTVAVETGGLVMLSYPDGVFATIDSSWSRPEGYPTWGGLTLDLVGEHGVIGVDAFSQHLTVHGGSPGQLGWPMWGSDANQGMIEEFLDAARHRRRPAVTGEDGLAATRVALAAYRSAADGEPVMLTAP</sequence>
<dbReference type="GO" id="GO:0000166">
    <property type="term" value="F:nucleotide binding"/>
    <property type="evidence" value="ECO:0007669"/>
    <property type="project" value="InterPro"/>
</dbReference>
<evidence type="ECO:0000259" key="1">
    <source>
        <dbReference type="Pfam" id="PF01408"/>
    </source>
</evidence>
<feature type="domain" description="GFO/IDH/MocA-like oxidoreductase" evidence="2">
    <location>
        <begin position="130"/>
        <end position="253"/>
    </location>
</feature>
<dbReference type="RefSeq" id="WP_132102517.1">
    <property type="nucleotide sequence ID" value="NZ_SMLB01000007.1"/>
</dbReference>
<comment type="caution">
    <text evidence="3">The sequence shown here is derived from an EMBL/GenBank/DDBJ whole genome shotgun (WGS) entry which is preliminary data.</text>
</comment>
<accession>A0A4R5AH22</accession>
<dbReference type="EMBL" id="SMLB01000007">
    <property type="protein sequence ID" value="TDD70965.1"/>
    <property type="molecule type" value="Genomic_DNA"/>
</dbReference>
<dbReference type="Gene3D" id="3.30.360.10">
    <property type="entry name" value="Dihydrodipicolinate Reductase, domain 2"/>
    <property type="match status" value="1"/>
</dbReference>
<dbReference type="InterPro" id="IPR000683">
    <property type="entry name" value="Gfo/Idh/MocA-like_OxRdtase_N"/>
</dbReference>
<name>A0A4R5AH22_9ACTN</name>
<reference evidence="3 4" key="1">
    <citation type="submission" date="2019-02" db="EMBL/GenBank/DDBJ databases">
        <title>Draft genome sequences of novel Actinobacteria.</title>
        <authorList>
            <person name="Sahin N."/>
            <person name="Ay H."/>
            <person name="Saygin H."/>
        </authorList>
    </citation>
    <scope>NUCLEOTIDE SEQUENCE [LARGE SCALE GENOMIC DNA]</scope>
    <source>
        <strain evidence="3 4">8K307</strain>
    </source>
</reference>
<dbReference type="InterPro" id="IPR055170">
    <property type="entry name" value="GFO_IDH_MocA-like_dom"/>
</dbReference>
<dbReference type="AlphaFoldDB" id="A0A4R5AH22"/>
<dbReference type="PANTHER" id="PTHR43377:SF1">
    <property type="entry name" value="BILIVERDIN REDUCTASE A"/>
    <property type="match status" value="1"/>
</dbReference>
<dbReference type="InterPro" id="IPR036291">
    <property type="entry name" value="NAD(P)-bd_dom_sf"/>
</dbReference>
<dbReference type="Pfam" id="PF22725">
    <property type="entry name" value="GFO_IDH_MocA_C3"/>
    <property type="match status" value="1"/>
</dbReference>
<evidence type="ECO:0000313" key="3">
    <source>
        <dbReference type="EMBL" id="TDD70965.1"/>
    </source>
</evidence>
<feature type="domain" description="Gfo/Idh/MocA-like oxidoreductase N-terminal" evidence="1">
    <location>
        <begin position="9"/>
        <end position="117"/>
    </location>
</feature>
<organism evidence="3 4">
    <name type="scientific">Jiangella aurantiaca</name>
    <dbReference type="NCBI Taxonomy" id="2530373"/>
    <lineage>
        <taxon>Bacteria</taxon>
        <taxon>Bacillati</taxon>
        <taxon>Actinomycetota</taxon>
        <taxon>Actinomycetes</taxon>
        <taxon>Jiangellales</taxon>
        <taxon>Jiangellaceae</taxon>
        <taxon>Jiangella</taxon>
    </lineage>
</organism>
<gene>
    <name evidence="3" type="ORF">E1262_07495</name>
</gene>
<dbReference type="SUPFAM" id="SSF55347">
    <property type="entry name" value="Glyceraldehyde-3-phosphate dehydrogenase-like, C-terminal domain"/>
    <property type="match status" value="1"/>
</dbReference>
<evidence type="ECO:0000313" key="4">
    <source>
        <dbReference type="Proteomes" id="UP000295217"/>
    </source>
</evidence>